<dbReference type="PANTHER" id="PTHR12532:SF0">
    <property type="entry name" value="TRANSLATIONAL ACTIVATOR OF CYTOCHROME C OXIDASE 1"/>
    <property type="match status" value="1"/>
</dbReference>
<evidence type="ECO:0008006" key="6">
    <source>
        <dbReference type="Google" id="ProtNLM"/>
    </source>
</evidence>
<dbReference type="InterPro" id="IPR048300">
    <property type="entry name" value="TACO1_YebC-like_2nd/3rd_dom"/>
</dbReference>
<dbReference type="InterPro" id="IPR026564">
    <property type="entry name" value="Transcrip_reg_TACO1-like_dom3"/>
</dbReference>
<dbReference type="EMBL" id="QEAP01000094">
    <property type="protein sequence ID" value="TPX75113.1"/>
    <property type="molecule type" value="Genomic_DNA"/>
</dbReference>
<comment type="similarity">
    <text evidence="1">Belongs to the TACO1 family.</text>
</comment>
<dbReference type="Gene3D" id="1.10.10.200">
    <property type="match status" value="1"/>
</dbReference>
<gene>
    <name evidence="4" type="ORF">CcCBS67573_g03617</name>
</gene>
<evidence type="ECO:0000259" key="3">
    <source>
        <dbReference type="Pfam" id="PF20772"/>
    </source>
</evidence>
<dbReference type="InterPro" id="IPR002876">
    <property type="entry name" value="Transcrip_reg_TACO1-like"/>
</dbReference>
<feature type="domain" description="TACO1/YebC-like N-terminal" evidence="3">
    <location>
        <begin position="18"/>
        <end position="88"/>
    </location>
</feature>
<organism evidence="4 5">
    <name type="scientific">Chytriomyces confervae</name>
    <dbReference type="NCBI Taxonomy" id="246404"/>
    <lineage>
        <taxon>Eukaryota</taxon>
        <taxon>Fungi</taxon>
        <taxon>Fungi incertae sedis</taxon>
        <taxon>Chytridiomycota</taxon>
        <taxon>Chytridiomycota incertae sedis</taxon>
        <taxon>Chytridiomycetes</taxon>
        <taxon>Chytridiales</taxon>
        <taxon>Chytriomycetaceae</taxon>
        <taxon>Chytriomyces</taxon>
    </lineage>
</organism>
<dbReference type="Gene3D" id="3.30.70.980">
    <property type="match status" value="2"/>
</dbReference>
<dbReference type="InterPro" id="IPR017856">
    <property type="entry name" value="Integrase-like_N"/>
</dbReference>
<dbReference type="Proteomes" id="UP000320333">
    <property type="component" value="Unassembled WGS sequence"/>
</dbReference>
<proteinExistence type="inferred from homology"/>
<dbReference type="STRING" id="246404.A0A507FFV8"/>
<feature type="domain" description="TACO1/YebC-like second and third" evidence="2">
    <location>
        <begin position="104"/>
        <end position="266"/>
    </location>
</feature>
<dbReference type="PANTHER" id="PTHR12532">
    <property type="entry name" value="TRANSLATIONAL ACTIVATOR OF CYTOCHROME C OXIDASE 1"/>
    <property type="match status" value="1"/>
</dbReference>
<dbReference type="GO" id="GO:0005739">
    <property type="term" value="C:mitochondrion"/>
    <property type="evidence" value="ECO:0007669"/>
    <property type="project" value="TreeGrafter"/>
</dbReference>
<protein>
    <recommendedName>
        <fullName evidence="6">Transcriptional regulator TACO1-like protein</fullName>
    </recommendedName>
</protein>
<dbReference type="InterPro" id="IPR049083">
    <property type="entry name" value="TACO1_YebC_N"/>
</dbReference>
<sequence>MRPLCPPMLSQVRYSGHNRWSQIKRAKGANDVARATQFGKIGGQIVRAIIAGKGETDVSLNMYLAAALAQARAAQMPKSNTETAFKKGIAAVSGSAKGGEETDTVVYEGMSAEGVAVVAIAETTNRNKTFPEVRFCFTKHQGALKSIMFHFEKRSRLVFGNKDGASAKSLDEMLDAALEFDGVEDIGKEIDDGNDSTVELLCNLPSLLSLQKQVLERGFEVKEMDLVAYMPTSKTEPLSEEQAVGFEKLLSDLENQSEVVKVFHNATLPE</sequence>
<dbReference type="InterPro" id="IPR029072">
    <property type="entry name" value="YebC-like"/>
</dbReference>
<reference evidence="4 5" key="1">
    <citation type="journal article" date="2019" name="Sci. Rep.">
        <title>Comparative genomics of chytrid fungi reveal insights into the obligate biotrophic and pathogenic lifestyle of Synchytrium endobioticum.</title>
        <authorList>
            <person name="van de Vossenberg B.T.L.H."/>
            <person name="Warris S."/>
            <person name="Nguyen H.D.T."/>
            <person name="van Gent-Pelzer M.P.E."/>
            <person name="Joly D.L."/>
            <person name="van de Geest H.C."/>
            <person name="Bonants P.J.M."/>
            <person name="Smith D.S."/>
            <person name="Levesque C.A."/>
            <person name="van der Lee T.A.J."/>
        </authorList>
    </citation>
    <scope>NUCLEOTIDE SEQUENCE [LARGE SCALE GENOMIC DNA]</scope>
    <source>
        <strain evidence="4 5">CBS 675.73</strain>
    </source>
</reference>
<evidence type="ECO:0000313" key="4">
    <source>
        <dbReference type="EMBL" id="TPX75113.1"/>
    </source>
</evidence>
<dbReference type="Pfam" id="PF20772">
    <property type="entry name" value="TACO1_YebC_N"/>
    <property type="match status" value="1"/>
</dbReference>
<evidence type="ECO:0000313" key="5">
    <source>
        <dbReference type="Proteomes" id="UP000320333"/>
    </source>
</evidence>
<accession>A0A507FFV8</accession>
<dbReference type="AlphaFoldDB" id="A0A507FFV8"/>
<comment type="caution">
    <text evidence="4">The sequence shown here is derived from an EMBL/GenBank/DDBJ whole genome shotgun (WGS) entry which is preliminary data.</text>
</comment>
<dbReference type="OrthoDB" id="2017544at2759"/>
<dbReference type="Pfam" id="PF01709">
    <property type="entry name" value="Transcrip_reg"/>
    <property type="match status" value="1"/>
</dbReference>
<evidence type="ECO:0000259" key="2">
    <source>
        <dbReference type="Pfam" id="PF01709"/>
    </source>
</evidence>
<dbReference type="SUPFAM" id="SSF75625">
    <property type="entry name" value="YebC-like"/>
    <property type="match status" value="1"/>
</dbReference>
<name>A0A507FFV8_9FUNG</name>
<keyword evidence="5" id="KW-1185">Reference proteome</keyword>
<evidence type="ECO:0000256" key="1">
    <source>
        <dbReference type="ARBA" id="ARBA00008724"/>
    </source>
</evidence>